<evidence type="ECO:0000313" key="5">
    <source>
        <dbReference type="EMBL" id="KAF6836764.1"/>
    </source>
</evidence>
<comment type="similarity">
    <text evidence="1">Belongs to the peptidase C15 family.</text>
</comment>
<dbReference type="InterPro" id="IPR036440">
    <property type="entry name" value="Peptidase_C15-like_sf"/>
</dbReference>
<dbReference type="EMBL" id="WIGO01000030">
    <property type="protein sequence ID" value="KAF6836764.1"/>
    <property type="molecule type" value="Genomic_DNA"/>
</dbReference>
<protein>
    <submittedName>
        <fullName evidence="5">Uncharacterized protein</fullName>
    </submittedName>
</protein>
<keyword evidence="4" id="KW-0788">Thiol protease</keyword>
<dbReference type="PANTHER" id="PTHR23402">
    <property type="entry name" value="PROTEASE FAMILY C15 PYROGLUTAMYL-PEPTIDASE I-RELATED"/>
    <property type="match status" value="1"/>
</dbReference>
<dbReference type="GO" id="GO:0008234">
    <property type="term" value="F:cysteine-type peptidase activity"/>
    <property type="evidence" value="ECO:0007669"/>
    <property type="project" value="UniProtKB-KW"/>
</dbReference>
<evidence type="ECO:0000256" key="2">
    <source>
        <dbReference type="ARBA" id="ARBA00022670"/>
    </source>
</evidence>
<dbReference type="PANTHER" id="PTHR23402:SF1">
    <property type="entry name" value="PYROGLUTAMYL-PEPTIDASE I"/>
    <property type="match status" value="1"/>
</dbReference>
<dbReference type="InterPro" id="IPR016125">
    <property type="entry name" value="Peptidase_C15-like"/>
</dbReference>
<evidence type="ECO:0000256" key="1">
    <source>
        <dbReference type="ARBA" id="ARBA00006641"/>
    </source>
</evidence>
<dbReference type="Gene3D" id="3.40.630.20">
    <property type="entry name" value="Peptidase C15, pyroglutamyl peptidase I-like"/>
    <property type="match status" value="1"/>
</dbReference>
<evidence type="ECO:0000256" key="3">
    <source>
        <dbReference type="ARBA" id="ARBA00022801"/>
    </source>
</evidence>
<reference evidence="5" key="1">
    <citation type="journal article" date="2020" name="Phytopathology">
        <title>Genome Sequence Resources of Colletotrichum truncatum, C. plurivorum, C. musicola, and C. sojae: Four Species Pathogenic to Soybean (Glycine max).</title>
        <authorList>
            <person name="Rogerio F."/>
            <person name="Boufleur T.R."/>
            <person name="Ciampi-Guillardi M."/>
            <person name="Sukno S.A."/>
            <person name="Thon M.R."/>
            <person name="Massola Junior N.S."/>
            <person name="Baroncelli R."/>
        </authorList>
    </citation>
    <scope>NUCLEOTIDE SEQUENCE</scope>
    <source>
        <strain evidence="5">LFN00145</strain>
    </source>
</reference>
<evidence type="ECO:0000256" key="4">
    <source>
        <dbReference type="ARBA" id="ARBA00022807"/>
    </source>
</evidence>
<organism evidence="5 6">
    <name type="scientific">Colletotrichum plurivorum</name>
    <dbReference type="NCBI Taxonomy" id="2175906"/>
    <lineage>
        <taxon>Eukaryota</taxon>
        <taxon>Fungi</taxon>
        <taxon>Dikarya</taxon>
        <taxon>Ascomycota</taxon>
        <taxon>Pezizomycotina</taxon>
        <taxon>Sordariomycetes</taxon>
        <taxon>Hypocreomycetidae</taxon>
        <taxon>Glomerellales</taxon>
        <taxon>Glomerellaceae</taxon>
        <taxon>Colletotrichum</taxon>
        <taxon>Colletotrichum orchidearum species complex</taxon>
    </lineage>
</organism>
<keyword evidence="6" id="KW-1185">Reference proteome</keyword>
<gene>
    <name evidence="5" type="ORF">CPLU01_03558</name>
</gene>
<dbReference type="SUPFAM" id="SSF53182">
    <property type="entry name" value="Pyrrolidone carboxyl peptidase (pyroglutamate aminopeptidase)"/>
    <property type="match status" value="1"/>
</dbReference>
<proteinExistence type="inferred from homology"/>
<evidence type="ECO:0000313" key="6">
    <source>
        <dbReference type="Proteomes" id="UP000654918"/>
    </source>
</evidence>
<dbReference type="Proteomes" id="UP000654918">
    <property type="component" value="Unassembled WGS sequence"/>
</dbReference>
<keyword evidence="2" id="KW-0645">Protease</keyword>
<sequence length="296" mass="33980">MLLPEQADIYIDKTARNFIPDCISNLTTPNNRRPEKQTSMRWPRIKTMSRPHAAGHTDGDKPPKEVNVIVWGPGTPWPPLPVNSSWLIADAMPRVIFRDGDKPNIRIVLFPEPVESSWSYIRKTLPRFWDGDRDLFRLHREDDEPKTFPVAAAVHMGMLDQPNEDYRLEKHGYKKGYELPDVDGKHPDEDDLTGGGTWKDVPDRLDTALDVDYLYERVKSDVKDANIVISHDHERFLCGYEYYTSLAELYNRKEKLRAVFLHTPIEHDSASIEHGVHMGVALVKAMVEDLEKQAAS</sequence>
<dbReference type="GO" id="GO:0006508">
    <property type="term" value="P:proteolysis"/>
    <property type="evidence" value="ECO:0007669"/>
    <property type="project" value="UniProtKB-KW"/>
</dbReference>
<accession>A0A8H6NKH5</accession>
<name>A0A8H6NKH5_9PEZI</name>
<keyword evidence="3" id="KW-0378">Hydrolase</keyword>
<comment type="caution">
    <text evidence="5">The sequence shown here is derived from an EMBL/GenBank/DDBJ whole genome shotgun (WGS) entry which is preliminary data.</text>
</comment>
<dbReference type="AlphaFoldDB" id="A0A8H6NKH5"/>